<keyword evidence="2" id="KW-0614">Plasmid</keyword>
<gene>
    <name evidence="2" type="ORF">HUN01_00595</name>
</gene>
<dbReference type="InterPro" id="IPR000551">
    <property type="entry name" value="MerR-type_HTH_dom"/>
</dbReference>
<dbReference type="Pfam" id="PF18154">
    <property type="entry name" value="pPIWI_RE_REase"/>
    <property type="match status" value="1"/>
</dbReference>
<dbReference type="InterPro" id="IPR009061">
    <property type="entry name" value="DNA-bd_dom_put_sf"/>
</dbReference>
<dbReference type="InterPro" id="IPR040828">
    <property type="entry name" value="pPIWI_RE_REase"/>
</dbReference>
<dbReference type="GO" id="GO:0006355">
    <property type="term" value="P:regulation of DNA-templated transcription"/>
    <property type="evidence" value="ECO:0007669"/>
    <property type="project" value="InterPro"/>
</dbReference>
<accession>A0A7D7QNZ9</accession>
<dbReference type="Gene3D" id="1.10.1660.10">
    <property type="match status" value="1"/>
</dbReference>
<organism evidence="2 3">
    <name type="scientific">Nostoc edaphicum CCNP1411</name>
    <dbReference type="NCBI Taxonomy" id="1472755"/>
    <lineage>
        <taxon>Bacteria</taxon>
        <taxon>Bacillati</taxon>
        <taxon>Cyanobacteriota</taxon>
        <taxon>Cyanophyceae</taxon>
        <taxon>Nostocales</taxon>
        <taxon>Nostocaceae</taxon>
        <taxon>Nostoc</taxon>
    </lineage>
</organism>
<evidence type="ECO:0000313" key="3">
    <source>
        <dbReference type="Proteomes" id="UP000514713"/>
    </source>
</evidence>
<dbReference type="Pfam" id="PF18156">
    <property type="entry name" value="pPIWI_RE_Y"/>
    <property type="match status" value="1"/>
</dbReference>
<dbReference type="Pfam" id="PF00376">
    <property type="entry name" value="MerR"/>
    <property type="match status" value="1"/>
</dbReference>
<evidence type="ECO:0000313" key="2">
    <source>
        <dbReference type="EMBL" id="QMS86163.1"/>
    </source>
</evidence>
<keyword evidence="3" id="KW-1185">Reference proteome</keyword>
<reference evidence="3" key="1">
    <citation type="submission" date="2020-06" db="EMBL/GenBank/DDBJ databases">
        <title>Nostoc edaphicum CCNP1411 genome.</title>
        <authorList>
            <person name="Fidor A."/>
            <person name="Grabski M."/>
            <person name="Gawor J."/>
            <person name="Gromadka R."/>
            <person name="Wegrzyn G."/>
            <person name="Mazur-Marzec H."/>
        </authorList>
    </citation>
    <scope>NUCLEOTIDE SEQUENCE [LARGE SCALE GENOMIC DNA]</scope>
    <source>
        <strain evidence="3">CCNP1411</strain>
        <plasmid evidence="3">pne_2</plasmid>
    </source>
</reference>
<proteinExistence type="predicted"/>
<dbReference type="SUPFAM" id="SSF46955">
    <property type="entry name" value="Putative DNA-binding domain"/>
    <property type="match status" value="1"/>
</dbReference>
<name>A0A7D7QNZ9_9NOSO</name>
<sequence length="423" mass="49157">MSEYVSPKEAARRLGVSVDSLRRWEAAGNIKAIRTPSGQRRFDMTSYVPAEKPDESTKAISKKLKTTDEESTLRQIAKGVVQYAQQMQKLGLFPYPAALQLGVEKLQAICVMQNKIQPQGVPDFLTNWGQHPIKDWTIEIDFPEDWKDAQFIEDHKPSGFCIELDGSYISEAERIQTEVMEEVFRKSAQYPNLYVEFRRLIITCPVITKGERDIKSVLQLKPFQKVLEDSYEEAPASYKKQGKFYCCGHCGGLMHRTADNQLKCENKHCAKEKKSPVPFQCDKDDEVLWLKKGLRYFIHRPGCAELRIEKRLQELGLEVTLYPDFDKYDLHIVFPDNTVWAVDVKFWESAYNLAKKVDKPIPRLIHQPYHEAFFVFADEIREYGDEYIQEFVNRCSVKLKKSQVMFEQIFLKAVEKKLNNCQK</sequence>
<geneLocation type="plasmid" evidence="3">
    <name>pne_2</name>
</geneLocation>
<dbReference type="KEGG" id="ned:HUN01_00595"/>
<dbReference type="GO" id="GO:0003677">
    <property type="term" value="F:DNA binding"/>
    <property type="evidence" value="ECO:0007669"/>
    <property type="project" value="UniProtKB-KW"/>
</dbReference>
<protein>
    <submittedName>
        <fullName evidence="2">MerR family DNA-binding transcriptional regulator</fullName>
    </submittedName>
</protein>
<dbReference type="AlphaFoldDB" id="A0A7D7QNZ9"/>
<feature type="domain" description="HTH merR-type" evidence="1">
    <location>
        <begin position="4"/>
        <end position="43"/>
    </location>
</feature>
<dbReference type="EMBL" id="CP054694">
    <property type="protein sequence ID" value="QMS86163.1"/>
    <property type="molecule type" value="Genomic_DNA"/>
</dbReference>
<dbReference type="InterPro" id="IPR041191">
    <property type="entry name" value="pPIWI_RE_Y"/>
</dbReference>
<evidence type="ECO:0000259" key="1">
    <source>
        <dbReference type="PROSITE" id="PS50937"/>
    </source>
</evidence>
<dbReference type="Proteomes" id="UP000514713">
    <property type="component" value="Plasmid pNe_2"/>
</dbReference>
<keyword evidence="2" id="KW-0238">DNA-binding</keyword>
<dbReference type="PROSITE" id="PS50937">
    <property type="entry name" value="HTH_MERR_2"/>
    <property type="match status" value="1"/>
</dbReference>
<dbReference type="CDD" id="cd04762">
    <property type="entry name" value="HTH_MerR-trunc"/>
    <property type="match status" value="1"/>
</dbReference>